<feature type="transmembrane region" description="Helical" evidence="8">
    <location>
        <begin position="83"/>
        <end position="104"/>
    </location>
</feature>
<dbReference type="Proteomes" id="UP001501353">
    <property type="component" value="Unassembled WGS sequence"/>
</dbReference>
<feature type="transmembrane region" description="Helical" evidence="8">
    <location>
        <begin position="27"/>
        <end position="47"/>
    </location>
</feature>
<comment type="similarity">
    <text evidence="2">Belongs to the AzlC family.</text>
</comment>
<keyword evidence="7 8" id="KW-0472">Membrane</keyword>
<gene>
    <name evidence="9" type="ORF">GCM10022212_22200</name>
</gene>
<evidence type="ECO:0000256" key="2">
    <source>
        <dbReference type="ARBA" id="ARBA00010735"/>
    </source>
</evidence>
<dbReference type="RefSeq" id="WP_344763372.1">
    <property type="nucleotide sequence ID" value="NZ_BAAAZE010000008.1"/>
</dbReference>
<evidence type="ECO:0000256" key="7">
    <source>
        <dbReference type="ARBA" id="ARBA00023136"/>
    </source>
</evidence>
<dbReference type="EMBL" id="BAAAZE010000008">
    <property type="protein sequence ID" value="GAA4024194.1"/>
    <property type="molecule type" value="Genomic_DNA"/>
</dbReference>
<dbReference type="InterPro" id="IPR011606">
    <property type="entry name" value="Brnchd-chn_aa_trnsp_permease"/>
</dbReference>
<keyword evidence="3" id="KW-0813">Transport</keyword>
<protein>
    <submittedName>
        <fullName evidence="9">AzlC family ABC transporter permease</fullName>
    </submittedName>
</protein>
<reference evidence="10" key="1">
    <citation type="journal article" date="2019" name="Int. J. Syst. Evol. Microbiol.">
        <title>The Global Catalogue of Microorganisms (GCM) 10K type strain sequencing project: providing services to taxonomists for standard genome sequencing and annotation.</title>
        <authorList>
            <consortium name="The Broad Institute Genomics Platform"/>
            <consortium name="The Broad Institute Genome Sequencing Center for Infectious Disease"/>
            <person name="Wu L."/>
            <person name="Ma J."/>
        </authorList>
    </citation>
    <scope>NUCLEOTIDE SEQUENCE [LARGE SCALE GENOMIC DNA]</scope>
    <source>
        <strain evidence="10">JCM 16673</strain>
    </source>
</reference>
<evidence type="ECO:0000256" key="8">
    <source>
        <dbReference type="SAM" id="Phobius"/>
    </source>
</evidence>
<evidence type="ECO:0000313" key="9">
    <source>
        <dbReference type="EMBL" id="GAA4024194.1"/>
    </source>
</evidence>
<keyword evidence="10" id="KW-1185">Reference proteome</keyword>
<sequence length="250" mass="26659">MLNAETASGHQSAAVLEKRAFSDAFKISGATMPGIFAWGMVSGMAMVKSGLTLWQALGMSFFVFAGSAQLAALPLIAANAPEWVVFVTALVVNLRFVIFAAAIGPHFAHLPWHRRLWYGYFNADITMGFFPRRFPSETLHQPAGKVGYFTGICYPNWCAWQSGALIGILLASQIPESWGIGFAGTLALLAVMIPMTVNLAALGGVLVAGVVAILAAHVPYRLGLLVAVLAGMAVAMLIDRLMDKHLPGKN</sequence>
<evidence type="ECO:0000256" key="5">
    <source>
        <dbReference type="ARBA" id="ARBA00022692"/>
    </source>
</evidence>
<accession>A0ABP7TD97</accession>
<feature type="transmembrane region" description="Helical" evidence="8">
    <location>
        <begin position="186"/>
        <end position="216"/>
    </location>
</feature>
<name>A0ABP7TD97_9BURK</name>
<feature type="transmembrane region" description="Helical" evidence="8">
    <location>
        <begin position="59"/>
        <end position="77"/>
    </location>
</feature>
<dbReference type="Pfam" id="PF03591">
    <property type="entry name" value="AzlC"/>
    <property type="match status" value="1"/>
</dbReference>
<organism evidence="9 10">
    <name type="scientific">Actimicrobium antarcticum</name>
    <dbReference type="NCBI Taxonomy" id="1051899"/>
    <lineage>
        <taxon>Bacteria</taxon>
        <taxon>Pseudomonadati</taxon>
        <taxon>Pseudomonadota</taxon>
        <taxon>Betaproteobacteria</taxon>
        <taxon>Burkholderiales</taxon>
        <taxon>Oxalobacteraceae</taxon>
        <taxon>Actimicrobium</taxon>
    </lineage>
</organism>
<dbReference type="PANTHER" id="PTHR34979:SF1">
    <property type="entry name" value="INNER MEMBRANE PROTEIN YGAZ"/>
    <property type="match status" value="1"/>
</dbReference>
<proteinExistence type="inferred from homology"/>
<evidence type="ECO:0000256" key="3">
    <source>
        <dbReference type="ARBA" id="ARBA00022448"/>
    </source>
</evidence>
<evidence type="ECO:0000256" key="4">
    <source>
        <dbReference type="ARBA" id="ARBA00022475"/>
    </source>
</evidence>
<evidence type="ECO:0000313" key="10">
    <source>
        <dbReference type="Proteomes" id="UP001501353"/>
    </source>
</evidence>
<keyword evidence="6 8" id="KW-1133">Transmembrane helix</keyword>
<evidence type="ECO:0000256" key="1">
    <source>
        <dbReference type="ARBA" id="ARBA00004651"/>
    </source>
</evidence>
<dbReference type="PANTHER" id="PTHR34979">
    <property type="entry name" value="INNER MEMBRANE PROTEIN YGAZ"/>
    <property type="match status" value="1"/>
</dbReference>
<keyword evidence="4" id="KW-1003">Cell membrane</keyword>
<comment type="caution">
    <text evidence="9">The sequence shown here is derived from an EMBL/GenBank/DDBJ whole genome shotgun (WGS) entry which is preliminary data.</text>
</comment>
<keyword evidence="5 8" id="KW-0812">Transmembrane</keyword>
<feature type="transmembrane region" description="Helical" evidence="8">
    <location>
        <begin position="222"/>
        <end position="242"/>
    </location>
</feature>
<evidence type="ECO:0000256" key="6">
    <source>
        <dbReference type="ARBA" id="ARBA00022989"/>
    </source>
</evidence>
<comment type="subcellular location">
    <subcellularLocation>
        <location evidence="1">Cell membrane</location>
        <topology evidence="1">Multi-pass membrane protein</topology>
    </subcellularLocation>
</comment>